<dbReference type="GO" id="GO:0031419">
    <property type="term" value="F:cobalamin binding"/>
    <property type="evidence" value="ECO:0007669"/>
    <property type="project" value="UniProtKB-KW"/>
</dbReference>
<evidence type="ECO:0000313" key="5">
    <source>
        <dbReference type="Proteomes" id="UP000317039"/>
    </source>
</evidence>
<evidence type="ECO:0000256" key="3">
    <source>
        <dbReference type="ARBA" id="ARBA00023285"/>
    </source>
</evidence>
<evidence type="ECO:0000256" key="2">
    <source>
        <dbReference type="ARBA" id="ARBA00023235"/>
    </source>
</evidence>
<reference evidence="4 5" key="1">
    <citation type="submission" date="2019-07" db="EMBL/GenBank/DDBJ databases">
        <title>Complete Genome Sequence and Methylome Analysis of Nocardia otitidis-caviarum NEB252.</title>
        <authorList>
            <person name="Fomenkov A."/>
            <person name="Anton B.P."/>
            <person name="Vincze T."/>
            <person name="Roberts R.J."/>
        </authorList>
    </citation>
    <scope>NUCLEOTIDE SEQUENCE [LARGE SCALE GENOMIC DNA]</scope>
    <source>
        <strain evidence="4 5">NEB252</strain>
    </source>
</reference>
<dbReference type="RefSeq" id="WP_143982348.1">
    <property type="nucleotide sequence ID" value="NZ_CP041695.1"/>
</dbReference>
<dbReference type="GO" id="GO:0019670">
    <property type="term" value="P:anaerobic L-glutamate catabolic process"/>
    <property type="evidence" value="ECO:0007669"/>
    <property type="project" value="InterPro"/>
</dbReference>
<proteinExistence type="predicted"/>
<evidence type="ECO:0000313" key="4">
    <source>
        <dbReference type="EMBL" id="QDP81234.1"/>
    </source>
</evidence>
<dbReference type="InterPro" id="IPR016176">
    <property type="entry name" value="Cbl-dep_enz_cat"/>
</dbReference>
<dbReference type="KEGG" id="nod:FOH10_23480"/>
<keyword evidence="3" id="KW-0170">Cobalt</keyword>
<organism evidence="4 5">
    <name type="scientific">Nocardia otitidiscaviarum</name>
    <dbReference type="NCBI Taxonomy" id="1823"/>
    <lineage>
        <taxon>Bacteria</taxon>
        <taxon>Bacillati</taxon>
        <taxon>Actinomycetota</taxon>
        <taxon>Actinomycetes</taxon>
        <taxon>Mycobacteriales</taxon>
        <taxon>Nocardiaceae</taxon>
        <taxon>Nocardia</taxon>
    </lineage>
</organism>
<dbReference type="EMBL" id="CP041695">
    <property type="protein sequence ID" value="QDP81234.1"/>
    <property type="molecule type" value="Genomic_DNA"/>
</dbReference>
<name>A0A516NQR5_9NOCA</name>
<gene>
    <name evidence="4" type="ORF">FOH10_23480</name>
</gene>
<protein>
    <submittedName>
        <fullName evidence="4">Methylaspartate mutase</fullName>
    </submittedName>
</protein>
<keyword evidence="2" id="KW-0413">Isomerase</keyword>
<evidence type="ECO:0000256" key="1">
    <source>
        <dbReference type="ARBA" id="ARBA00022628"/>
    </source>
</evidence>
<dbReference type="Proteomes" id="UP000317039">
    <property type="component" value="Chromosome"/>
</dbReference>
<accession>A0A516NQR5</accession>
<dbReference type="InterPro" id="IPR006396">
    <property type="entry name" value="Glu_mut_E"/>
</dbReference>
<dbReference type="Pfam" id="PF06368">
    <property type="entry name" value="Met_asp_mut_E"/>
    <property type="match status" value="1"/>
</dbReference>
<dbReference type="AlphaFoldDB" id="A0A516NQR5"/>
<dbReference type="GO" id="GO:0050097">
    <property type="term" value="F:methylaspartate mutase activity"/>
    <property type="evidence" value="ECO:0007669"/>
    <property type="project" value="InterPro"/>
</dbReference>
<dbReference type="SUPFAM" id="SSF51703">
    <property type="entry name" value="Cobalamin (vitamin B12)-dependent enzymes"/>
    <property type="match status" value="1"/>
</dbReference>
<dbReference type="PIRSF" id="PIRSF001495">
    <property type="entry name" value="Met_asp_mut_epsi"/>
    <property type="match status" value="1"/>
</dbReference>
<sequence length="421" mass="45350">MSGYLDRFVADRAGVGPVVQPRMGFGTVSTMRSGLARVAALDYPVVGTLTLDSYTRVGDYTTPLQRLAAGEELNGYPIVSHPVERTAAVLAGLYGPAFPVQVRHGTALPLGVFRRLVELGLDATEGGPVSYCLPYSRVPLRQAVRAWAVSCRFLADHTERGHIESFGGCLLGQLCPPSLLVAMGVLEGCFFRRHGLRHMSFSYAQGTSAAQDRGALRALRALAATYLGDVTWHVVLYTYMGLFPRTPDGAELLIRDSARLARDAGCERLIVKTVSEAWQIPSIAENVAALRLAATEIRRPSPTEDTESGDDAYFEEILDEARTLIDAVLDLAPDVGDALVEAFASGLLDVPYCLHTDNAGAATCVIDDRGALRWGALGRLPLPRTTAADASGRLGSDRLYAMLEHVANRYDSPLIPPRGNP</sequence>
<dbReference type="Gene3D" id="3.20.20.240">
    <property type="entry name" value="Methylmalonyl-CoA mutase"/>
    <property type="match status" value="1"/>
</dbReference>
<dbReference type="GeneID" id="80335324"/>
<keyword evidence="1" id="KW-0846">Cobalamin</keyword>